<keyword evidence="3" id="KW-0813">Transport</keyword>
<dbReference type="GO" id="GO:0045275">
    <property type="term" value="C:respiratory chain complex III"/>
    <property type="evidence" value="ECO:0007669"/>
    <property type="project" value="InterPro"/>
</dbReference>
<evidence type="ECO:0000256" key="7">
    <source>
        <dbReference type="ARBA" id="ARBA00022982"/>
    </source>
</evidence>
<evidence type="ECO:0000256" key="4">
    <source>
        <dbReference type="ARBA" id="ARBA00022660"/>
    </source>
</evidence>
<feature type="compositionally biased region" description="Acidic residues" evidence="11">
    <location>
        <begin position="92"/>
        <end position="115"/>
    </location>
</feature>
<dbReference type="SUPFAM" id="SSF81514">
    <property type="entry name" value="Subunit X (non-heme 7 kDa protein) of cytochrome bc1 complex (Ubiquinol-cytochrome c reductase)"/>
    <property type="match status" value="1"/>
</dbReference>
<dbReference type="PANTHER" id="PTHR12980">
    <property type="entry name" value="UBIQUINOL-CYTOCHROME C REDUCTASE COMPLEX, SUBUNIT X"/>
    <property type="match status" value="1"/>
</dbReference>
<dbReference type="Gene3D" id="1.20.5.260">
    <property type="entry name" value="Cytochrome b-c1 complex subunit 9"/>
    <property type="match status" value="1"/>
</dbReference>
<evidence type="ECO:0000256" key="11">
    <source>
        <dbReference type="SAM" id="MobiDB-lite"/>
    </source>
</evidence>
<dbReference type="PANTHER" id="PTHR12980:SF0">
    <property type="entry name" value="CYTOCHROME B-C1 COMPLEX SUBUNIT 9"/>
    <property type="match status" value="1"/>
</dbReference>
<dbReference type="EMBL" id="HBFW01001835">
    <property type="protein sequence ID" value="CAD8930160.1"/>
    <property type="molecule type" value="Transcribed_RNA"/>
</dbReference>
<evidence type="ECO:0000256" key="9">
    <source>
        <dbReference type="ARBA" id="ARBA00023128"/>
    </source>
</evidence>
<dbReference type="InterPro" id="IPR008027">
    <property type="entry name" value="QCR9"/>
</dbReference>
<keyword evidence="8" id="KW-1133">Transmembrane helix</keyword>
<reference evidence="12" key="1">
    <citation type="submission" date="2021-01" db="EMBL/GenBank/DDBJ databases">
        <authorList>
            <person name="Corre E."/>
            <person name="Pelletier E."/>
            <person name="Niang G."/>
            <person name="Scheremetjew M."/>
            <person name="Finn R."/>
            <person name="Kale V."/>
            <person name="Holt S."/>
            <person name="Cochrane G."/>
            <person name="Meng A."/>
            <person name="Brown T."/>
            <person name="Cohen L."/>
        </authorList>
    </citation>
    <scope>NUCLEOTIDE SEQUENCE</scope>
    <source>
        <strain evidence="12">ECT3854</strain>
    </source>
</reference>
<keyword evidence="5" id="KW-0812">Transmembrane</keyword>
<evidence type="ECO:0000256" key="6">
    <source>
        <dbReference type="ARBA" id="ARBA00022792"/>
    </source>
</evidence>
<keyword evidence="6" id="KW-0999">Mitochondrion inner membrane</keyword>
<dbReference type="GO" id="GO:0006122">
    <property type="term" value="P:mitochondrial electron transport, ubiquinol to cytochrome c"/>
    <property type="evidence" value="ECO:0007669"/>
    <property type="project" value="InterPro"/>
</dbReference>
<comment type="similarity">
    <text evidence="2">Belongs to the UQCR10/QCR9 family.</text>
</comment>
<organism evidence="12">
    <name type="scientific">Cyclophora tenuis</name>
    <name type="common">Marine diatom</name>
    <dbReference type="NCBI Taxonomy" id="216820"/>
    <lineage>
        <taxon>Eukaryota</taxon>
        <taxon>Sar</taxon>
        <taxon>Stramenopiles</taxon>
        <taxon>Ochrophyta</taxon>
        <taxon>Bacillariophyta</taxon>
        <taxon>Fragilariophyceae</taxon>
        <taxon>Fragilariophycidae</taxon>
        <taxon>Cyclophorales</taxon>
        <taxon>Cyclophoraceae</taxon>
        <taxon>Cyclophora</taxon>
    </lineage>
</organism>
<accession>A0A7S1GGA8</accession>
<keyword evidence="10" id="KW-0472">Membrane</keyword>
<sequence length="115" mass="13075">MMFQSAFRNNLRRAITVGVRQQSSNSLPMLPAGVLRGWYNIFGKSNAGYLSWIVFGVIAGEALTGAGIDALWTYANYGKTFETVDWSKFKTEEEDDDDDDEDDEEDEEEEEEEDE</sequence>
<dbReference type="AlphaFoldDB" id="A0A7S1GGA8"/>
<evidence type="ECO:0000256" key="3">
    <source>
        <dbReference type="ARBA" id="ARBA00022448"/>
    </source>
</evidence>
<dbReference type="Pfam" id="PF05365">
    <property type="entry name" value="UCR_UQCRX_QCR9"/>
    <property type="match status" value="1"/>
</dbReference>
<proteinExistence type="inferred from homology"/>
<name>A0A7S1GGA8_CYCTE</name>
<evidence type="ECO:0000313" key="12">
    <source>
        <dbReference type="EMBL" id="CAD8930160.1"/>
    </source>
</evidence>
<keyword evidence="9" id="KW-0496">Mitochondrion</keyword>
<comment type="subcellular location">
    <subcellularLocation>
        <location evidence="1">Mitochondrion inner membrane</location>
        <topology evidence="1">Single-pass membrane protein</topology>
    </subcellularLocation>
</comment>
<evidence type="ECO:0000256" key="8">
    <source>
        <dbReference type="ARBA" id="ARBA00022989"/>
    </source>
</evidence>
<dbReference type="InterPro" id="IPR036656">
    <property type="entry name" value="QCR9_sf"/>
</dbReference>
<evidence type="ECO:0000256" key="10">
    <source>
        <dbReference type="ARBA" id="ARBA00023136"/>
    </source>
</evidence>
<gene>
    <name evidence="12" type="ORF">CTEN0397_LOCUS1180</name>
</gene>
<evidence type="ECO:0000256" key="1">
    <source>
        <dbReference type="ARBA" id="ARBA00004434"/>
    </source>
</evidence>
<dbReference type="GO" id="GO:0005743">
    <property type="term" value="C:mitochondrial inner membrane"/>
    <property type="evidence" value="ECO:0007669"/>
    <property type="project" value="UniProtKB-SubCell"/>
</dbReference>
<protein>
    <submittedName>
        <fullName evidence="12">Uncharacterized protein</fullName>
    </submittedName>
</protein>
<evidence type="ECO:0000256" key="5">
    <source>
        <dbReference type="ARBA" id="ARBA00022692"/>
    </source>
</evidence>
<keyword evidence="7" id="KW-0249">Electron transport</keyword>
<feature type="region of interest" description="Disordered" evidence="11">
    <location>
        <begin position="88"/>
        <end position="115"/>
    </location>
</feature>
<evidence type="ECO:0000256" key="2">
    <source>
        <dbReference type="ARBA" id="ARBA00007856"/>
    </source>
</evidence>
<keyword evidence="4" id="KW-0679">Respiratory chain</keyword>